<reference evidence="3" key="1">
    <citation type="journal article" date="2019" name="Int. J. Syst. Evol. Microbiol.">
        <title>The Global Catalogue of Microorganisms (GCM) 10K type strain sequencing project: providing services to taxonomists for standard genome sequencing and annotation.</title>
        <authorList>
            <consortium name="The Broad Institute Genomics Platform"/>
            <consortium name="The Broad Institute Genome Sequencing Center for Infectious Disease"/>
            <person name="Wu L."/>
            <person name="Ma J."/>
        </authorList>
    </citation>
    <scope>NUCLEOTIDE SEQUENCE [LARGE SCALE GENOMIC DNA]</scope>
    <source>
        <strain evidence="3">KCTC 42247</strain>
    </source>
</reference>
<accession>A0ABW5UD80</accession>
<keyword evidence="1" id="KW-1133">Transmembrane helix</keyword>
<evidence type="ECO:0000313" key="2">
    <source>
        <dbReference type="EMBL" id="MFD2742881.1"/>
    </source>
</evidence>
<dbReference type="EMBL" id="JBHUMB010000006">
    <property type="protein sequence ID" value="MFD2742881.1"/>
    <property type="molecule type" value="Genomic_DNA"/>
</dbReference>
<feature type="transmembrane region" description="Helical" evidence="1">
    <location>
        <begin position="163"/>
        <end position="185"/>
    </location>
</feature>
<dbReference type="RefSeq" id="WP_066754669.1">
    <property type="nucleotide sequence ID" value="NZ_JBHUMB010000006.1"/>
</dbReference>
<comment type="caution">
    <text evidence="2">The sequence shown here is derived from an EMBL/GenBank/DDBJ whole genome shotgun (WGS) entry which is preliminary data.</text>
</comment>
<dbReference type="Proteomes" id="UP001597418">
    <property type="component" value="Unassembled WGS sequence"/>
</dbReference>
<evidence type="ECO:0000256" key="1">
    <source>
        <dbReference type="SAM" id="Phobius"/>
    </source>
</evidence>
<keyword evidence="1" id="KW-0812">Transmembrane</keyword>
<organism evidence="2 3">
    <name type="scientific">Sphingobacterium populi</name>
    <dbReference type="NCBI Taxonomy" id="1812824"/>
    <lineage>
        <taxon>Bacteria</taxon>
        <taxon>Pseudomonadati</taxon>
        <taxon>Bacteroidota</taxon>
        <taxon>Sphingobacteriia</taxon>
        <taxon>Sphingobacteriales</taxon>
        <taxon>Sphingobacteriaceae</taxon>
        <taxon>Sphingobacterium</taxon>
    </lineage>
</organism>
<evidence type="ECO:0008006" key="4">
    <source>
        <dbReference type="Google" id="ProtNLM"/>
    </source>
</evidence>
<evidence type="ECO:0000313" key="3">
    <source>
        <dbReference type="Proteomes" id="UP001597418"/>
    </source>
</evidence>
<keyword evidence="3" id="KW-1185">Reference proteome</keyword>
<protein>
    <recommendedName>
        <fullName evidence="4">DUF1700 domain-containing protein</fullName>
    </recommendedName>
</protein>
<sequence length="195" mass="22917">MKSIQFDDSKALKMYIAYLENVSLSLKDIKKDIRDDIMMQINNHIYESFTNDTGTEIERLQKTLSELGDPGAYLHEFTELNKLDHALNKNRLFGITKHLYRLAKKSILFTSFFVIYIVIFSTSILLFVKLFFPDKTGLFHNGHRFVSFGFTSKTEGLTEVLHFWFYPLVIFLIAILYFTLRFILLKIANKSFRIM</sequence>
<proteinExistence type="predicted"/>
<keyword evidence="1" id="KW-0472">Membrane</keyword>
<name>A0ABW5UD80_9SPHI</name>
<feature type="transmembrane region" description="Helical" evidence="1">
    <location>
        <begin position="107"/>
        <end position="132"/>
    </location>
</feature>
<gene>
    <name evidence="2" type="ORF">ACFSQ6_05680</name>
</gene>